<dbReference type="Gene3D" id="3.30.300.30">
    <property type="match status" value="1"/>
</dbReference>
<dbReference type="SUPFAM" id="SSF51735">
    <property type="entry name" value="NAD(P)-binding Rossmann-fold domains"/>
    <property type="match status" value="1"/>
</dbReference>
<evidence type="ECO:0000313" key="7">
    <source>
        <dbReference type="EMBL" id="MFB9532854.1"/>
    </source>
</evidence>
<organism evidence="7 8">
    <name type="scientific">Nonomuraea roseola</name>
    <dbReference type="NCBI Taxonomy" id="46179"/>
    <lineage>
        <taxon>Bacteria</taxon>
        <taxon>Bacillati</taxon>
        <taxon>Actinomycetota</taxon>
        <taxon>Actinomycetes</taxon>
        <taxon>Streptosporangiales</taxon>
        <taxon>Streptosporangiaceae</taxon>
        <taxon>Nonomuraea</taxon>
    </lineage>
</organism>
<dbReference type="PROSITE" id="PS50075">
    <property type="entry name" value="CARRIER"/>
    <property type="match status" value="1"/>
</dbReference>
<dbReference type="SUPFAM" id="SSF52777">
    <property type="entry name" value="CoA-dependent acyltransferases"/>
    <property type="match status" value="2"/>
</dbReference>
<dbReference type="PROSITE" id="PS00455">
    <property type="entry name" value="AMP_BINDING"/>
    <property type="match status" value="1"/>
</dbReference>
<evidence type="ECO:0000256" key="1">
    <source>
        <dbReference type="ARBA" id="ARBA00001957"/>
    </source>
</evidence>
<reference evidence="7 8" key="1">
    <citation type="submission" date="2024-09" db="EMBL/GenBank/DDBJ databases">
        <authorList>
            <person name="Sun Q."/>
            <person name="Mori K."/>
        </authorList>
    </citation>
    <scope>NUCLEOTIDE SEQUENCE [LARGE SCALE GENOMIC DNA]</scope>
    <source>
        <strain evidence="7 8">JCM 3323</strain>
    </source>
</reference>
<proteinExistence type="predicted"/>
<dbReference type="Pfam" id="PF00501">
    <property type="entry name" value="AMP-binding"/>
    <property type="match status" value="1"/>
</dbReference>
<feature type="compositionally biased region" description="Low complexity" evidence="5">
    <location>
        <begin position="990"/>
        <end position="1021"/>
    </location>
</feature>
<dbReference type="NCBIfam" id="TIGR01746">
    <property type="entry name" value="Thioester-redct"/>
    <property type="match status" value="1"/>
</dbReference>
<dbReference type="Gene3D" id="3.40.50.720">
    <property type="entry name" value="NAD(P)-binding Rossmann-like Domain"/>
    <property type="match status" value="1"/>
</dbReference>
<comment type="caution">
    <text evidence="7">The sequence shown here is derived from an EMBL/GenBank/DDBJ whole genome shotgun (WGS) entry which is preliminary data.</text>
</comment>
<keyword evidence="4" id="KW-0436">Ligase</keyword>
<keyword evidence="8" id="KW-1185">Reference proteome</keyword>
<dbReference type="RefSeq" id="WP_346121509.1">
    <property type="nucleotide sequence ID" value="NZ_JBHMCE010000015.1"/>
</dbReference>
<keyword evidence="2" id="KW-0596">Phosphopantetheine</keyword>
<sequence>MTEASPKLPGRPGGLPEGALARLIERRKGVGIPRREPGLAVPLTGTQERLWFLDQAGQDAAAYLCWAGNRLRGPLETAALRAALAAVVARHEALRTAIVEGPSGRPVQVVRDLSELDLDALLELASVPPPSGEEAARRLADAFVARPFALDRPPLMRALLVELAPDDHVLLLCLHHIVCDGPSLEVILEEVHAALAGERQDPAPPVQFPDYAAWLASRGGKRLEADLRYWRRQLTGAPALLDLPADRPRPPAPSGRGARHSLPLPRELALRLVEFAGRRRSTPFMLVTAALAIMLARHADQDDIVIGTPADNRDLQELERSVGMYANTVALRFGLGGNPTLAEVLDQVRRVATEGLDHRMAPFEEVVGLVGGRRDLSHNPVFQVMLVVERAAGRRVSTAAGLTVDGWAPPVPAARFDLTVVAVTGPETFELHLDYAKDLFDEGTAAAMAERLAAVLEALVTDEDQRMWHVPLPSPEPPAQPPRTEDAPWESVVDRIAGWAARTPDAPAVVGEEGTLGYGELLARADLLADRLRTVLAKGEPDQIVGIVLPAGAEAVVAVLAVLRAGAAYLPLDPNHPPIRLAALLGEASAAAVIVAPGLETAVGDYDGPILRSDSSSIETSLTETASIETASIEISSIEISSIEISSAEFSSHRLETASAETLSAGPGTSFAGGGRPQEAGPDDLAYVIYTSGSTGAPKGVMVTHGTLDRLTRSFADLHGFGPGQRLLMLPPLTFDASVGDLFPALTTGAAVVPHPEPARLDGAELVRFCREHGVTAVDTAASLWRRWVGDLAATDVPDDWPVRIMMIGGEEARAEDVRAWQRITAGRCDLYNHYGPTEATVCATVHRLGGGDDLGALWRVPIGTPLPHVTARVLDRHGGLAPVGVVGELHLGGDCLARGYLGRQDLTADRFVPDAYGPAGSRLYRTGDLARMRRDGSLEFRGRRDRQVKIRGHRVEPAEVEAAIAAHPGIADAAVIAKDDRLIAYLTLTPSTTPTSPPSATTPTTPTTPRTATGPATPNPLGIATTPAIAVELGGSVAPEGSASPIFASVADAVGRSGGAGEREGGVLEELRRRLRGRLPGHLLPSQLIVVPAIPRTAHGKVDQAALPPPDRRTGEHVPPVGAVETALARVWAQALRVPEVGRTDNFFELGGHSLLAASVVAQARRVLGVEVPLRALLESADLSDLAALIEGHRVTGDDPDLTAEAVLPADLATLARTREVLATPATSPSAVLVTGATGFLGAHLVAQLAVRTDADLLCLVRASDEREAAARVLDNLRSHGLEADPARIVGVPGDLAQERYGMTPDAFAALARRTGVVCHNGGRVNFAESYARLRPVNVAGTVEAMRLAALGGARLHLVSTLGVFLGDAHRGRPVTELDPPDDPEGLGSGYDRSKWVADRLAREGRTAGLRVSVHRPARVSGDSRTGRGNAGDYFSRLLATCAALGAVPDLPFEEDLAPVDYVAAGIAHLAVTSEADGEHHYFNGATISYAGIARATGADLVPWGRWRSAVLEGGERLPLAPFAATLPEETPRFERPLFDCGRTEKLLAAAGITCPPADTALLDRYLGHLEAGRE</sequence>
<name>A0ABV5QBX9_9ACTN</name>
<dbReference type="InterPro" id="IPR020845">
    <property type="entry name" value="AMP-binding_CS"/>
</dbReference>
<dbReference type="CDD" id="cd05930">
    <property type="entry name" value="A_NRPS"/>
    <property type="match status" value="1"/>
</dbReference>
<evidence type="ECO:0000256" key="5">
    <source>
        <dbReference type="SAM" id="MobiDB-lite"/>
    </source>
</evidence>
<dbReference type="Gene3D" id="3.30.559.30">
    <property type="entry name" value="Nonribosomal peptide synthetase, condensation domain"/>
    <property type="match status" value="1"/>
</dbReference>
<dbReference type="NCBIfam" id="TIGR01733">
    <property type="entry name" value="AA-adenyl-dom"/>
    <property type="match status" value="1"/>
</dbReference>
<dbReference type="InterPro" id="IPR013120">
    <property type="entry name" value="FAR_NAD-bd"/>
</dbReference>
<dbReference type="InterPro" id="IPR036291">
    <property type="entry name" value="NAD(P)-bd_dom_sf"/>
</dbReference>
<dbReference type="Gene3D" id="3.40.50.980">
    <property type="match status" value="2"/>
</dbReference>
<dbReference type="InterPro" id="IPR020459">
    <property type="entry name" value="AMP-binding"/>
</dbReference>
<protein>
    <submittedName>
        <fullName evidence="7">Amino acid adenylation domain-containing protein</fullName>
    </submittedName>
</protein>
<dbReference type="Gene3D" id="1.10.1200.10">
    <property type="entry name" value="ACP-like"/>
    <property type="match status" value="1"/>
</dbReference>
<evidence type="ECO:0000256" key="2">
    <source>
        <dbReference type="ARBA" id="ARBA00022450"/>
    </source>
</evidence>
<dbReference type="InterPro" id="IPR009081">
    <property type="entry name" value="PP-bd_ACP"/>
</dbReference>
<dbReference type="InterPro" id="IPR001242">
    <property type="entry name" value="Condensation_dom"/>
</dbReference>
<evidence type="ECO:0000313" key="8">
    <source>
        <dbReference type="Proteomes" id="UP001589646"/>
    </source>
</evidence>
<dbReference type="Gene3D" id="3.30.559.10">
    <property type="entry name" value="Chloramphenicol acetyltransferase-like domain"/>
    <property type="match status" value="1"/>
</dbReference>
<dbReference type="InterPro" id="IPR000873">
    <property type="entry name" value="AMP-dep_synth/lig_dom"/>
</dbReference>
<dbReference type="InterPro" id="IPR010071">
    <property type="entry name" value="AA_adenyl_dom"/>
</dbReference>
<feature type="region of interest" description="Disordered" evidence="5">
    <location>
        <begin position="990"/>
        <end position="1022"/>
    </location>
</feature>
<dbReference type="Gene3D" id="2.30.38.10">
    <property type="entry name" value="Luciferase, Domain 3"/>
    <property type="match status" value="1"/>
</dbReference>
<feature type="region of interest" description="Disordered" evidence="5">
    <location>
        <begin position="241"/>
        <end position="261"/>
    </location>
</feature>
<dbReference type="PANTHER" id="PTHR45527:SF1">
    <property type="entry name" value="FATTY ACID SYNTHASE"/>
    <property type="match status" value="1"/>
</dbReference>
<evidence type="ECO:0000256" key="4">
    <source>
        <dbReference type="ARBA" id="ARBA00022598"/>
    </source>
</evidence>
<dbReference type="InterPro" id="IPR036736">
    <property type="entry name" value="ACP-like_sf"/>
</dbReference>
<dbReference type="SUPFAM" id="SSF56801">
    <property type="entry name" value="Acetyl-CoA synthetase-like"/>
    <property type="match status" value="1"/>
</dbReference>
<dbReference type="InterPro" id="IPR023213">
    <property type="entry name" value="CAT-like_dom_sf"/>
</dbReference>
<gene>
    <name evidence="7" type="ORF">ACFFRN_40170</name>
</gene>
<evidence type="ECO:0000259" key="6">
    <source>
        <dbReference type="PROSITE" id="PS50075"/>
    </source>
</evidence>
<comment type="cofactor">
    <cofactor evidence="1">
        <name>pantetheine 4'-phosphate</name>
        <dbReference type="ChEBI" id="CHEBI:47942"/>
    </cofactor>
</comment>
<dbReference type="Proteomes" id="UP001589646">
    <property type="component" value="Unassembled WGS sequence"/>
</dbReference>
<feature type="domain" description="Carrier" evidence="6">
    <location>
        <begin position="1120"/>
        <end position="1195"/>
    </location>
</feature>
<dbReference type="EMBL" id="JBHMCE010000015">
    <property type="protein sequence ID" value="MFB9532854.1"/>
    <property type="molecule type" value="Genomic_DNA"/>
</dbReference>
<dbReference type="Pfam" id="PF00668">
    <property type="entry name" value="Condensation"/>
    <property type="match status" value="1"/>
</dbReference>
<dbReference type="CDD" id="cd05235">
    <property type="entry name" value="SDR_e1"/>
    <property type="match status" value="1"/>
</dbReference>
<dbReference type="Pfam" id="PF00550">
    <property type="entry name" value="PP-binding"/>
    <property type="match status" value="1"/>
</dbReference>
<evidence type="ECO:0000256" key="3">
    <source>
        <dbReference type="ARBA" id="ARBA00022553"/>
    </source>
</evidence>
<dbReference type="PANTHER" id="PTHR45527">
    <property type="entry name" value="NONRIBOSOMAL PEPTIDE SYNTHETASE"/>
    <property type="match status" value="1"/>
</dbReference>
<dbReference type="PRINTS" id="PR00154">
    <property type="entry name" value="AMPBINDING"/>
</dbReference>
<dbReference type="InterPro" id="IPR020806">
    <property type="entry name" value="PKS_PP-bd"/>
</dbReference>
<dbReference type="InterPro" id="IPR010080">
    <property type="entry name" value="Thioester_reductase-like_dom"/>
</dbReference>
<dbReference type="CDD" id="cd19531">
    <property type="entry name" value="LCL_NRPS-like"/>
    <property type="match status" value="1"/>
</dbReference>
<dbReference type="Pfam" id="PF07993">
    <property type="entry name" value="NAD_binding_4"/>
    <property type="match status" value="1"/>
</dbReference>
<keyword evidence="3" id="KW-0597">Phosphoprotein</keyword>
<dbReference type="InterPro" id="IPR045851">
    <property type="entry name" value="AMP-bd_C_sf"/>
</dbReference>
<dbReference type="SUPFAM" id="SSF47336">
    <property type="entry name" value="ACP-like"/>
    <property type="match status" value="1"/>
</dbReference>
<dbReference type="SMART" id="SM00823">
    <property type="entry name" value="PKS_PP"/>
    <property type="match status" value="1"/>
</dbReference>
<accession>A0ABV5QBX9</accession>